<name>A0AAV9XIC2_9PEZI</name>
<organism evidence="3 4">
    <name type="scientific">Orbilia ellipsospora</name>
    <dbReference type="NCBI Taxonomy" id="2528407"/>
    <lineage>
        <taxon>Eukaryota</taxon>
        <taxon>Fungi</taxon>
        <taxon>Dikarya</taxon>
        <taxon>Ascomycota</taxon>
        <taxon>Pezizomycotina</taxon>
        <taxon>Orbiliomycetes</taxon>
        <taxon>Orbiliales</taxon>
        <taxon>Orbiliaceae</taxon>
        <taxon>Orbilia</taxon>
    </lineage>
</organism>
<evidence type="ECO:0000256" key="1">
    <source>
        <dbReference type="SAM" id="MobiDB-lite"/>
    </source>
</evidence>
<dbReference type="AlphaFoldDB" id="A0AAV9XIC2"/>
<evidence type="ECO:0000313" key="3">
    <source>
        <dbReference type="EMBL" id="KAK6541870.1"/>
    </source>
</evidence>
<proteinExistence type="predicted"/>
<keyword evidence="2" id="KW-0732">Signal</keyword>
<evidence type="ECO:0000256" key="2">
    <source>
        <dbReference type="SAM" id="SignalP"/>
    </source>
</evidence>
<gene>
    <name evidence="3" type="ORF">TWF694_007648</name>
</gene>
<feature type="region of interest" description="Disordered" evidence="1">
    <location>
        <begin position="279"/>
        <end position="298"/>
    </location>
</feature>
<keyword evidence="4" id="KW-1185">Reference proteome</keyword>
<comment type="caution">
    <text evidence="3">The sequence shown here is derived from an EMBL/GenBank/DDBJ whole genome shotgun (WGS) entry which is preliminary data.</text>
</comment>
<feature type="chain" id="PRO_5043844200" evidence="2">
    <location>
        <begin position="24"/>
        <end position="378"/>
    </location>
</feature>
<dbReference type="EMBL" id="JAVHJO010000003">
    <property type="protein sequence ID" value="KAK6541870.1"/>
    <property type="molecule type" value="Genomic_DNA"/>
</dbReference>
<dbReference type="Proteomes" id="UP001365542">
    <property type="component" value="Unassembled WGS sequence"/>
</dbReference>
<accession>A0AAV9XIC2</accession>
<reference evidence="3 4" key="1">
    <citation type="submission" date="2019-10" db="EMBL/GenBank/DDBJ databases">
        <authorList>
            <person name="Palmer J.M."/>
        </authorList>
    </citation>
    <scope>NUCLEOTIDE SEQUENCE [LARGE SCALE GENOMIC DNA]</scope>
    <source>
        <strain evidence="3 4">TWF694</strain>
    </source>
</reference>
<protein>
    <submittedName>
        <fullName evidence="3">Uncharacterized protein</fullName>
    </submittedName>
</protein>
<feature type="signal peptide" evidence="2">
    <location>
        <begin position="1"/>
        <end position="23"/>
    </location>
</feature>
<evidence type="ECO:0000313" key="4">
    <source>
        <dbReference type="Proteomes" id="UP001365542"/>
    </source>
</evidence>
<sequence length="378" mass="43083">MKIQTYSWSVAGLCSLFAATALANEAVLSVYFPDYPNQQPWILCQPGNRPGNEPLFDGIVAIDPTRETCETHGHRRYTPEFEWYPLYVNLADEQHVPGIRFHGEERGSKMLFPVARKDLPFTMRAPGPGLAVTYWMVKRGGRRIDPALWSFLPGDTLEFMGHALREDHTIRMRNFGDGNFRLNRGPAAPDNIRVELRYTRNCLLRCCKQLGMCIGDLLFNVRQVSQNWAAMRRANQVPAPNPDEIVIGNRIGGPGDQDDLLEAFNNVALAADLDLMADDQDSEAEDTRGSPGEVDENEHDPLLWDQILQKSPEDPQEVFENIDFREDEVRDRAWSNDNIELVPLPRIEEEDDNQEDDEAYQHMNNAFADLEGLNHSFR</sequence>